<name>A0A7Z3BSK2_9PSED</name>
<evidence type="ECO:0000259" key="6">
    <source>
        <dbReference type="Pfam" id="PF04932"/>
    </source>
</evidence>
<feature type="transmembrane region" description="Helical" evidence="5">
    <location>
        <begin position="81"/>
        <end position="98"/>
    </location>
</feature>
<reference evidence="7 8" key="1">
    <citation type="submission" date="2020-02" db="EMBL/GenBank/DDBJ databases">
        <title>Complete genome sequence of Pseudomonas multiresinivorans ORNL1.</title>
        <authorList>
            <person name="Podar M."/>
        </authorList>
    </citation>
    <scope>NUCLEOTIDE SEQUENCE [LARGE SCALE GENOMIC DNA]</scope>
    <source>
        <strain evidence="8">populi</strain>
    </source>
</reference>
<dbReference type="EMBL" id="CP048833">
    <property type="protein sequence ID" value="QJP11932.1"/>
    <property type="molecule type" value="Genomic_DNA"/>
</dbReference>
<evidence type="ECO:0000313" key="8">
    <source>
        <dbReference type="Proteomes" id="UP000502549"/>
    </source>
</evidence>
<feature type="transmembrane region" description="Helical" evidence="5">
    <location>
        <begin position="318"/>
        <end position="341"/>
    </location>
</feature>
<evidence type="ECO:0000256" key="5">
    <source>
        <dbReference type="SAM" id="Phobius"/>
    </source>
</evidence>
<evidence type="ECO:0000256" key="3">
    <source>
        <dbReference type="ARBA" id="ARBA00022989"/>
    </source>
</evidence>
<evidence type="ECO:0000256" key="4">
    <source>
        <dbReference type="ARBA" id="ARBA00023136"/>
    </source>
</evidence>
<organism evidence="7 8">
    <name type="scientific">Pseudomonas multiresinivorans</name>
    <dbReference type="NCBI Taxonomy" id="95301"/>
    <lineage>
        <taxon>Bacteria</taxon>
        <taxon>Pseudomonadati</taxon>
        <taxon>Pseudomonadota</taxon>
        <taxon>Gammaproteobacteria</taxon>
        <taxon>Pseudomonadales</taxon>
        <taxon>Pseudomonadaceae</taxon>
        <taxon>Pseudomonas</taxon>
    </lineage>
</organism>
<feature type="transmembrane region" description="Helical" evidence="5">
    <location>
        <begin position="347"/>
        <end position="365"/>
    </location>
</feature>
<dbReference type="PANTHER" id="PTHR37422:SF13">
    <property type="entry name" value="LIPOPOLYSACCHARIDE BIOSYNTHESIS PROTEIN PA4999-RELATED"/>
    <property type="match status" value="1"/>
</dbReference>
<feature type="transmembrane region" description="Helical" evidence="5">
    <location>
        <begin position="257"/>
        <end position="276"/>
    </location>
</feature>
<dbReference type="Proteomes" id="UP000502549">
    <property type="component" value="Chromosome"/>
</dbReference>
<dbReference type="InterPro" id="IPR007016">
    <property type="entry name" value="O-antigen_ligase-rel_domated"/>
</dbReference>
<proteinExistence type="predicted"/>
<feature type="transmembrane region" description="Helical" evidence="5">
    <location>
        <begin position="148"/>
        <end position="165"/>
    </location>
</feature>
<feature type="transmembrane region" description="Helical" evidence="5">
    <location>
        <begin position="288"/>
        <end position="306"/>
    </location>
</feature>
<protein>
    <submittedName>
        <fullName evidence="7">O-antigen ligase family protein</fullName>
    </submittedName>
</protein>
<accession>A0A7Z3BSK2</accession>
<dbReference type="GO" id="GO:0016874">
    <property type="term" value="F:ligase activity"/>
    <property type="evidence" value="ECO:0007669"/>
    <property type="project" value="UniProtKB-KW"/>
</dbReference>
<feature type="transmembrane region" description="Helical" evidence="5">
    <location>
        <begin position="21"/>
        <end position="39"/>
    </location>
</feature>
<dbReference type="InterPro" id="IPR051533">
    <property type="entry name" value="WaaL-like"/>
</dbReference>
<dbReference type="GO" id="GO:0016020">
    <property type="term" value="C:membrane"/>
    <property type="evidence" value="ECO:0007669"/>
    <property type="project" value="UniProtKB-SubCell"/>
</dbReference>
<dbReference type="Pfam" id="PF04932">
    <property type="entry name" value="Wzy_C"/>
    <property type="match status" value="1"/>
</dbReference>
<evidence type="ECO:0000256" key="1">
    <source>
        <dbReference type="ARBA" id="ARBA00004141"/>
    </source>
</evidence>
<dbReference type="KEGG" id="pmui:G4G71_05680"/>
<feature type="transmembrane region" description="Helical" evidence="5">
    <location>
        <begin position="215"/>
        <end position="236"/>
    </location>
</feature>
<feature type="transmembrane region" description="Helical" evidence="5">
    <location>
        <begin position="55"/>
        <end position="75"/>
    </location>
</feature>
<evidence type="ECO:0000313" key="7">
    <source>
        <dbReference type="EMBL" id="QJP11932.1"/>
    </source>
</evidence>
<keyword evidence="7" id="KW-0436">Ligase</keyword>
<evidence type="ECO:0000256" key="2">
    <source>
        <dbReference type="ARBA" id="ARBA00022692"/>
    </source>
</evidence>
<feature type="domain" description="O-antigen ligase-related" evidence="6">
    <location>
        <begin position="178"/>
        <end position="300"/>
    </location>
</feature>
<gene>
    <name evidence="7" type="ORF">G4G71_05680</name>
</gene>
<dbReference type="AlphaFoldDB" id="A0A7Z3BSK2"/>
<keyword evidence="8" id="KW-1185">Reference proteome</keyword>
<comment type="subcellular location">
    <subcellularLocation>
        <location evidence="1">Membrane</location>
        <topology evidence="1">Multi-pass membrane protein</topology>
    </subcellularLocation>
</comment>
<keyword evidence="2 5" id="KW-0812">Transmembrane</keyword>
<keyword evidence="3 5" id="KW-1133">Transmembrane helix</keyword>
<dbReference type="PANTHER" id="PTHR37422">
    <property type="entry name" value="TEICHURONIC ACID BIOSYNTHESIS PROTEIN TUAE"/>
    <property type="match status" value="1"/>
</dbReference>
<feature type="transmembrane region" description="Helical" evidence="5">
    <location>
        <begin position="177"/>
        <end position="203"/>
    </location>
</feature>
<sequence length="375" mass="41823">MLGVGVLWSIGGVLLTPSMKFYFNMVLLFGYLPALWLSVARRRELVHVLSSHREAWLLLALFGWAALSLLWAEGVEEPFNVLKRVSLFMLLVLGWVLWGRSDERRLRLSLLSLVTLAGAYSLLALLLQPHYDAHRLNGFGGFLDNPNSAAYAVAFIVVMGVPLVPRKGWQQLPWVTLLAAALLYVGLCGSRGALLALTVTAVLSLLLVPGRVAKLLPLLLLLGGGALFFFEPALILRGDSERLELLRSAWPLVREHFWVGVGLGGDYAVSGPGGIYHRGAHNFLVHTSIQYGVPSLLVFLVMWFMVGLRAWCCRTRALGLSVLLLWVFSSVAMQFDVFSLWERTRAMWLMPWVVILLGLCLERWPQARPAIMEPR</sequence>
<feature type="transmembrane region" description="Helical" evidence="5">
    <location>
        <begin position="110"/>
        <end position="128"/>
    </location>
</feature>
<keyword evidence="4 5" id="KW-0472">Membrane</keyword>